<keyword evidence="2" id="KW-1185">Reference proteome</keyword>
<proteinExistence type="predicted"/>
<dbReference type="RefSeq" id="WP_189067542.1">
    <property type="nucleotide sequence ID" value="NZ_BMPE01000001.1"/>
</dbReference>
<dbReference type="Proteomes" id="UP000604341">
    <property type="component" value="Unassembled WGS sequence"/>
</dbReference>
<name>A0ABQ2FIN8_9DEIO</name>
<sequence>MNESSCPARLNVAEGLFLPPLPDALQDGASAAVAHAVQIVRAELSAHLPPSLVDEVVTVALLDALPTSGAVV</sequence>
<protein>
    <submittedName>
        <fullName evidence="1">Uncharacterized protein</fullName>
    </submittedName>
</protein>
<accession>A0ABQ2FIN8</accession>
<dbReference type="EMBL" id="BMPE01000001">
    <property type="protein sequence ID" value="GGK90969.1"/>
    <property type="molecule type" value="Genomic_DNA"/>
</dbReference>
<evidence type="ECO:0000313" key="1">
    <source>
        <dbReference type="EMBL" id="GGK90969.1"/>
    </source>
</evidence>
<organism evidence="1 2">
    <name type="scientific">Deinococcus radiotolerans</name>
    <dbReference type="NCBI Taxonomy" id="1309407"/>
    <lineage>
        <taxon>Bacteria</taxon>
        <taxon>Thermotogati</taxon>
        <taxon>Deinococcota</taxon>
        <taxon>Deinococci</taxon>
        <taxon>Deinococcales</taxon>
        <taxon>Deinococcaceae</taxon>
        <taxon>Deinococcus</taxon>
    </lineage>
</organism>
<reference evidence="2" key="1">
    <citation type="journal article" date="2019" name="Int. J. Syst. Evol. Microbiol.">
        <title>The Global Catalogue of Microorganisms (GCM) 10K type strain sequencing project: providing services to taxonomists for standard genome sequencing and annotation.</title>
        <authorList>
            <consortium name="The Broad Institute Genomics Platform"/>
            <consortium name="The Broad Institute Genome Sequencing Center for Infectious Disease"/>
            <person name="Wu L."/>
            <person name="Ma J."/>
        </authorList>
    </citation>
    <scope>NUCLEOTIDE SEQUENCE [LARGE SCALE GENOMIC DNA]</scope>
    <source>
        <strain evidence="2">JCM 19173</strain>
    </source>
</reference>
<comment type="caution">
    <text evidence="1">The sequence shown here is derived from an EMBL/GenBank/DDBJ whole genome shotgun (WGS) entry which is preliminary data.</text>
</comment>
<gene>
    <name evidence="1" type="ORF">GCM10010844_06920</name>
</gene>
<evidence type="ECO:0000313" key="2">
    <source>
        <dbReference type="Proteomes" id="UP000604341"/>
    </source>
</evidence>